<keyword evidence="2" id="KW-0479">Metal-binding</keyword>
<reference evidence="4" key="1">
    <citation type="journal article" date="2019" name="Int. J. Syst. Evol. Microbiol.">
        <title>The Global Catalogue of Microorganisms (GCM) 10K type strain sequencing project: providing services to taxonomists for standard genome sequencing and annotation.</title>
        <authorList>
            <consortium name="The Broad Institute Genomics Platform"/>
            <consortium name="The Broad Institute Genome Sequencing Center for Infectious Disease"/>
            <person name="Wu L."/>
            <person name="Ma J."/>
        </authorList>
    </citation>
    <scope>NUCLEOTIDE SEQUENCE [LARGE SCALE GENOMIC DNA]</scope>
    <source>
        <strain evidence="4">KCTC 12848</strain>
    </source>
</reference>
<dbReference type="InterPro" id="IPR036396">
    <property type="entry name" value="Cyt_P450_sf"/>
</dbReference>
<dbReference type="GO" id="GO:0016491">
    <property type="term" value="F:oxidoreductase activity"/>
    <property type="evidence" value="ECO:0007669"/>
    <property type="project" value="UniProtKB-KW"/>
</dbReference>
<sequence length="394" mass="43308">MTAQLPTALPITRTCPHAPPDEHLRLLREAPISRVTLPSGMDAWALTRHEDIRAMLTDPRFSSDRRNPGFPVLTPGQRALAGFTPSLIGMDPPEHGPARRAVVGEFTVRRMAALRPRVQQVVDEHVDAMLAGPRPVDLVKALSLPVPSLVVCELLGVPYADHEFFQSRSALLLKREASAEERVGAITELRAYLGELIEAKRDEPADDLLSRQAATSDDREQLVMLAFLLLVAGHETTANMISLGVMTFLEHPGNARAIREDPSKTPLAVEELLRYFTIAEIATTRVAVADAEIGGVVIRAGEGVVALSNTGNRDPEAFERPDELDIGRGARHHLAFGFGPHQCLGQNLARLELEVVFTTLFRRIPDLRSAVPLDSLPFKDDANVYGIYEFPVTW</sequence>
<dbReference type="RefSeq" id="WP_344040809.1">
    <property type="nucleotide sequence ID" value="NZ_BAAAKE010000025.1"/>
</dbReference>
<dbReference type="CDD" id="cd11030">
    <property type="entry name" value="CYP105-like"/>
    <property type="match status" value="1"/>
</dbReference>
<keyword evidence="2 3" id="KW-0560">Oxidoreductase</keyword>
<keyword evidence="4" id="KW-1185">Reference proteome</keyword>
<dbReference type="Gene3D" id="1.10.630.10">
    <property type="entry name" value="Cytochrome P450"/>
    <property type="match status" value="1"/>
</dbReference>
<comment type="caution">
    <text evidence="3">The sequence shown here is derived from an EMBL/GenBank/DDBJ whole genome shotgun (WGS) entry which is preliminary data.</text>
</comment>
<evidence type="ECO:0000313" key="4">
    <source>
        <dbReference type="Proteomes" id="UP001595833"/>
    </source>
</evidence>
<evidence type="ECO:0000313" key="3">
    <source>
        <dbReference type="EMBL" id="MFC5055889.1"/>
    </source>
</evidence>
<dbReference type="InterPro" id="IPR002397">
    <property type="entry name" value="Cyt_P450_B"/>
</dbReference>
<keyword evidence="2" id="KW-0503">Monooxygenase</keyword>
<dbReference type="PRINTS" id="PR00359">
    <property type="entry name" value="BP450"/>
</dbReference>
<keyword evidence="2" id="KW-0349">Heme</keyword>
<evidence type="ECO:0000256" key="1">
    <source>
        <dbReference type="ARBA" id="ARBA00010617"/>
    </source>
</evidence>
<dbReference type="PROSITE" id="PS00086">
    <property type="entry name" value="CYTOCHROME_P450"/>
    <property type="match status" value="1"/>
</dbReference>
<dbReference type="SUPFAM" id="SSF48264">
    <property type="entry name" value="Cytochrome P450"/>
    <property type="match status" value="1"/>
</dbReference>
<evidence type="ECO:0000256" key="2">
    <source>
        <dbReference type="RuleBase" id="RU000461"/>
    </source>
</evidence>
<dbReference type="Proteomes" id="UP001595833">
    <property type="component" value="Unassembled WGS sequence"/>
</dbReference>
<dbReference type="EC" id="1.14.-.-" evidence="3"/>
<dbReference type="Pfam" id="PF00067">
    <property type="entry name" value="p450"/>
    <property type="match status" value="1"/>
</dbReference>
<gene>
    <name evidence="3" type="ORF">ACFPFM_19270</name>
</gene>
<organism evidence="3 4">
    <name type="scientific">Saccharothrix xinjiangensis</name>
    <dbReference type="NCBI Taxonomy" id="204798"/>
    <lineage>
        <taxon>Bacteria</taxon>
        <taxon>Bacillati</taxon>
        <taxon>Actinomycetota</taxon>
        <taxon>Actinomycetes</taxon>
        <taxon>Pseudonocardiales</taxon>
        <taxon>Pseudonocardiaceae</taxon>
        <taxon>Saccharothrix</taxon>
    </lineage>
</organism>
<dbReference type="PANTHER" id="PTHR46696">
    <property type="entry name" value="P450, PUTATIVE (EUROFUNG)-RELATED"/>
    <property type="match status" value="1"/>
</dbReference>
<name>A0ABV9Y3E2_9PSEU</name>
<dbReference type="InterPro" id="IPR017972">
    <property type="entry name" value="Cyt_P450_CS"/>
</dbReference>
<proteinExistence type="inferred from homology"/>
<protein>
    <submittedName>
        <fullName evidence="3">Cytochrome P450</fullName>
        <ecNumber evidence="3">1.14.-.-</ecNumber>
    </submittedName>
</protein>
<comment type="similarity">
    <text evidence="1 2">Belongs to the cytochrome P450 family.</text>
</comment>
<keyword evidence="2" id="KW-0408">Iron</keyword>
<dbReference type="PRINTS" id="PR00385">
    <property type="entry name" value="P450"/>
</dbReference>
<dbReference type="InterPro" id="IPR001128">
    <property type="entry name" value="Cyt_P450"/>
</dbReference>
<dbReference type="EMBL" id="JBHSJB010000017">
    <property type="protein sequence ID" value="MFC5055889.1"/>
    <property type="molecule type" value="Genomic_DNA"/>
</dbReference>
<accession>A0ABV9Y3E2</accession>
<dbReference type="PANTHER" id="PTHR46696:SF1">
    <property type="entry name" value="CYTOCHROME P450 YJIB-RELATED"/>
    <property type="match status" value="1"/>
</dbReference>